<keyword evidence="1" id="KW-0732">Signal</keyword>
<feature type="signal peptide" evidence="1">
    <location>
        <begin position="1"/>
        <end position="32"/>
    </location>
</feature>
<keyword evidence="3" id="KW-1185">Reference proteome</keyword>
<organism evidence="2 3">
    <name type="scientific">Duganella aceris</name>
    <dbReference type="NCBI Taxonomy" id="2703883"/>
    <lineage>
        <taxon>Bacteria</taxon>
        <taxon>Pseudomonadati</taxon>
        <taxon>Pseudomonadota</taxon>
        <taxon>Betaproteobacteria</taxon>
        <taxon>Burkholderiales</taxon>
        <taxon>Oxalobacteraceae</taxon>
        <taxon>Telluria group</taxon>
        <taxon>Duganella</taxon>
    </lineage>
</organism>
<reference evidence="3" key="1">
    <citation type="submission" date="2023-07" db="EMBL/GenBank/DDBJ databases">
        <title>Duganella aceri sp. nov., isolated from tree sap.</title>
        <authorList>
            <person name="Kim I.S."/>
        </authorList>
    </citation>
    <scope>NUCLEOTIDE SEQUENCE [LARGE SCALE GENOMIC DNA]</scope>
    <source>
        <strain evidence="3">SAP-35</strain>
    </source>
</reference>
<evidence type="ECO:0000313" key="2">
    <source>
        <dbReference type="EMBL" id="NGZ85183.1"/>
    </source>
</evidence>
<dbReference type="Pfam" id="PF13618">
    <property type="entry name" value="Gluconate_2-dh3"/>
    <property type="match status" value="1"/>
</dbReference>
<name>A0ABX0FKW3_9BURK</name>
<dbReference type="Proteomes" id="UP000666369">
    <property type="component" value="Unassembled WGS sequence"/>
</dbReference>
<sequence>MLQTQREIDGRRSALIKMAGLCGLALSGDALAALAAAGKTPAVAGLLSADALALTGVLAEHIIPATDTPGALAVGAHRTIDHMLLACATQLEQQGFIAGLERVDAVALAETGKRFRALPSPRRIALLHALDEGKAPFNAEDQRFFRRLKSYTLFAYYTSEAGSTRELAYLPVPGGYKGNVPLRKNTRTWAI</sequence>
<proteinExistence type="predicted"/>
<dbReference type="RefSeq" id="WP_166103390.1">
    <property type="nucleotide sequence ID" value="NZ_JAADJT010000005.1"/>
</dbReference>
<accession>A0ABX0FKW3</accession>
<protein>
    <submittedName>
        <fullName evidence="2">Gluconate 2-dehydrogenase subunit 3 family protein</fullName>
    </submittedName>
</protein>
<gene>
    <name evidence="2" type="ORF">GW587_13075</name>
</gene>
<dbReference type="InterPro" id="IPR027056">
    <property type="entry name" value="Gluconate_2DH_su3"/>
</dbReference>
<feature type="chain" id="PRO_5045538943" evidence="1">
    <location>
        <begin position="33"/>
        <end position="191"/>
    </location>
</feature>
<evidence type="ECO:0000313" key="3">
    <source>
        <dbReference type="Proteomes" id="UP000666369"/>
    </source>
</evidence>
<evidence type="ECO:0000256" key="1">
    <source>
        <dbReference type="SAM" id="SignalP"/>
    </source>
</evidence>
<dbReference type="EMBL" id="JAADJT010000005">
    <property type="protein sequence ID" value="NGZ85183.1"/>
    <property type="molecule type" value="Genomic_DNA"/>
</dbReference>
<comment type="caution">
    <text evidence="2">The sequence shown here is derived from an EMBL/GenBank/DDBJ whole genome shotgun (WGS) entry which is preliminary data.</text>
</comment>